<organism evidence="2 3">
    <name type="scientific">Trypanosoma theileri</name>
    <dbReference type="NCBI Taxonomy" id="67003"/>
    <lineage>
        <taxon>Eukaryota</taxon>
        <taxon>Discoba</taxon>
        <taxon>Euglenozoa</taxon>
        <taxon>Kinetoplastea</taxon>
        <taxon>Metakinetoplastina</taxon>
        <taxon>Trypanosomatida</taxon>
        <taxon>Trypanosomatidae</taxon>
        <taxon>Trypanosoma</taxon>
    </lineage>
</organism>
<dbReference type="PANTHER" id="PTHR43433:SF7">
    <property type="entry name" value="ALPHA_BETA FOLD FAMILY, PUTATIVE-RELATED"/>
    <property type="match status" value="1"/>
</dbReference>
<dbReference type="PRINTS" id="PR00111">
    <property type="entry name" value="ABHYDROLASE"/>
</dbReference>
<proteinExistence type="predicted"/>
<dbReference type="Pfam" id="PF00561">
    <property type="entry name" value="Abhydrolase_1"/>
    <property type="match status" value="1"/>
</dbReference>
<dbReference type="VEuPathDB" id="TriTrypDB:TM35_000201560"/>
<comment type="caution">
    <text evidence="2">The sequence shown here is derived from an EMBL/GenBank/DDBJ whole genome shotgun (WGS) entry which is preliminary data.</text>
</comment>
<dbReference type="InterPro" id="IPR050471">
    <property type="entry name" value="AB_hydrolase"/>
</dbReference>
<dbReference type="PANTHER" id="PTHR43433">
    <property type="entry name" value="HYDROLASE, ALPHA/BETA FOLD FAMILY PROTEIN"/>
    <property type="match status" value="1"/>
</dbReference>
<reference evidence="2 3" key="1">
    <citation type="submission" date="2017-03" db="EMBL/GenBank/DDBJ databases">
        <title>An alternative strategy for trypanosome survival in the mammalian bloodstream revealed through genome and transcriptome analysis of the ubiquitous bovine parasite Trypanosoma (Megatrypanum) theileri.</title>
        <authorList>
            <person name="Kelly S."/>
            <person name="Ivens A."/>
            <person name="Mott A."/>
            <person name="O'Neill E."/>
            <person name="Emms D."/>
            <person name="Macleod O."/>
            <person name="Voorheis P."/>
            <person name="Matthews J."/>
            <person name="Matthews K."/>
            <person name="Carrington M."/>
        </authorList>
    </citation>
    <scope>NUCLEOTIDE SEQUENCE [LARGE SCALE GENOMIC DNA]</scope>
    <source>
        <strain evidence="2">Edinburgh</strain>
    </source>
</reference>
<feature type="domain" description="AB hydrolase-1" evidence="1">
    <location>
        <begin position="34"/>
        <end position="289"/>
    </location>
</feature>
<keyword evidence="2" id="KW-0378">Hydrolase</keyword>
<gene>
    <name evidence="2" type="ORF">TM35_000201560</name>
</gene>
<dbReference type="OrthoDB" id="19657at2759"/>
<evidence type="ECO:0000259" key="1">
    <source>
        <dbReference type="Pfam" id="PF00561"/>
    </source>
</evidence>
<evidence type="ECO:0000313" key="2">
    <source>
        <dbReference type="EMBL" id="ORC87747.1"/>
    </source>
</evidence>
<dbReference type="Gene3D" id="3.40.50.1820">
    <property type="entry name" value="alpha/beta hydrolase"/>
    <property type="match status" value="1"/>
</dbReference>
<accession>A0A1X0NSS6</accession>
<name>A0A1X0NSS6_9TRYP</name>
<dbReference type="AlphaFoldDB" id="A0A1X0NSS6"/>
<dbReference type="Proteomes" id="UP000192257">
    <property type="component" value="Unassembled WGS sequence"/>
</dbReference>
<dbReference type="EMBL" id="NBCO01000020">
    <property type="protein sequence ID" value="ORC87747.1"/>
    <property type="molecule type" value="Genomic_DNA"/>
</dbReference>
<dbReference type="SUPFAM" id="SSF53474">
    <property type="entry name" value="alpha/beta-Hydrolases"/>
    <property type="match status" value="1"/>
</dbReference>
<protein>
    <submittedName>
        <fullName evidence="2">Hydrolase, alpha/beta fold family</fullName>
    </submittedName>
</protein>
<sequence length="312" mass="35237">MPSPPDTVVEVGKCASTGETISICYNTFGDPKDPCVLLVMGLNGVGALWRDHFCQRIADAGFYVIRYDNRDVGLSTRLKEHPAPHVFRMVLPSALSFGERVPYTLEDMAADGMNLLTGLGIQEAHVVGCSMGGMLVQIMAIRYPERVRSLTIIFSHTGSSERIQESWSTRLWFTDRAESSEMEHVLDLKCRFMCRFAGPFYTPKVEKEREFYRELLLRAPEDIMGFRRQMAAIQRAKSRAEELKNVKAPTLIIHGMMDRVIPYENSIQIASLIGHNAKLVLYPLMGHSLPDELIPSMVQEIVWNAQRSVDKV</sequence>
<dbReference type="GO" id="GO:0016787">
    <property type="term" value="F:hydrolase activity"/>
    <property type="evidence" value="ECO:0007669"/>
    <property type="project" value="UniProtKB-KW"/>
</dbReference>
<dbReference type="RefSeq" id="XP_028881813.1">
    <property type="nucleotide sequence ID" value="XM_029026841.1"/>
</dbReference>
<dbReference type="GeneID" id="39986621"/>
<evidence type="ECO:0000313" key="3">
    <source>
        <dbReference type="Proteomes" id="UP000192257"/>
    </source>
</evidence>
<keyword evidence="3" id="KW-1185">Reference proteome</keyword>
<dbReference type="STRING" id="67003.A0A1X0NSS6"/>
<dbReference type="InterPro" id="IPR000073">
    <property type="entry name" value="AB_hydrolase_1"/>
</dbReference>
<dbReference type="InterPro" id="IPR029058">
    <property type="entry name" value="AB_hydrolase_fold"/>
</dbReference>